<organism evidence="9">
    <name type="scientific">Streptomyces caelestis</name>
    <dbReference type="NCBI Taxonomy" id="36816"/>
    <lineage>
        <taxon>Bacteria</taxon>
        <taxon>Bacillati</taxon>
        <taxon>Actinomycetota</taxon>
        <taxon>Actinomycetes</taxon>
        <taxon>Kitasatosporales</taxon>
        <taxon>Streptomycetaceae</taxon>
        <taxon>Streptomyces</taxon>
    </lineage>
</organism>
<dbReference type="EC" id="1.1.1.2" evidence="5"/>
<dbReference type="EMBL" id="GQ844764">
    <property type="protein sequence ID" value="ADB92579.1"/>
    <property type="molecule type" value="Genomic_DNA"/>
</dbReference>
<dbReference type="RefSeq" id="WP_184983863.1">
    <property type="nucleotide sequence ID" value="NZ_JACHNE010000001.1"/>
</dbReference>
<dbReference type="InterPro" id="IPR020843">
    <property type="entry name" value="ER"/>
</dbReference>
<dbReference type="PANTHER" id="PTHR42683">
    <property type="entry name" value="ALDEHYDE REDUCTASE"/>
    <property type="match status" value="1"/>
</dbReference>
<dbReference type="Proteomes" id="UP000590647">
    <property type="component" value="Unassembled WGS sequence"/>
</dbReference>
<evidence type="ECO:0000256" key="1">
    <source>
        <dbReference type="ARBA" id="ARBA00001947"/>
    </source>
</evidence>
<keyword evidence="4 10" id="KW-0560">Oxidoreductase</keyword>
<name>E9JEU1_9ACTN</name>
<keyword evidence="3 7" id="KW-0862">Zinc</keyword>
<comment type="catalytic activity">
    <reaction evidence="6">
        <text>a primary alcohol + NADP(+) = an aldehyde + NADPH + H(+)</text>
        <dbReference type="Rhea" id="RHEA:15937"/>
        <dbReference type="ChEBI" id="CHEBI:15378"/>
        <dbReference type="ChEBI" id="CHEBI:15734"/>
        <dbReference type="ChEBI" id="CHEBI:17478"/>
        <dbReference type="ChEBI" id="CHEBI:57783"/>
        <dbReference type="ChEBI" id="CHEBI:58349"/>
        <dbReference type="EC" id="1.1.1.2"/>
    </reaction>
</comment>
<dbReference type="InterPro" id="IPR002328">
    <property type="entry name" value="ADH_Zn_CS"/>
</dbReference>
<dbReference type="GO" id="GO:0008270">
    <property type="term" value="F:zinc ion binding"/>
    <property type="evidence" value="ECO:0007669"/>
    <property type="project" value="InterPro"/>
</dbReference>
<dbReference type="Gene3D" id="3.40.50.720">
    <property type="entry name" value="NAD(P)-binding Rossmann-like Domain"/>
    <property type="match status" value="1"/>
</dbReference>
<keyword evidence="2 7" id="KW-0479">Metal-binding</keyword>
<dbReference type="InterPro" id="IPR013154">
    <property type="entry name" value="ADH-like_N"/>
</dbReference>
<gene>
    <name evidence="10" type="ORF">HDA41_002784</name>
</gene>
<evidence type="ECO:0000256" key="2">
    <source>
        <dbReference type="ARBA" id="ARBA00022723"/>
    </source>
</evidence>
<evidence type="ECO:0000313" key="11">
    <source>
        <dbReference type="Proteomes" id="UP000590647"/>
    </source>
</evidence>
<dbReference type="FunFam" id="3.40.50.720:FF:000022">
    <property type="entry name" value="Cinnamyl alcohol dehydrogenase"/>
    <property type="match status" value="1"/>
</dbReference>
<feature type="domain" description="Enoyl reductase (ER)" evidence="8">
    <location>
        <begin position="13"/>
        <end position="341"/>
    </location>
</feature>
<dbReference type="InterPro" id="IPR011032">
    <property type="entry name" value="GroES-like_sf"/>
</dbReference>
<dbReference type="GO" id="GO:0008106">
    <property type="term" value="F:alcohol dehydrogenase (NADP+) activity"/>
    <property type="evidence" value="ECO:0007669"/>
    <property type="project" value="UniProtKB-EC"/>
</dbReference>
<dbReference type="PROSITE" id="PS00059">
    <property type="entry name" value="ADH_ZINC"/>
    <property type="match status" value="1"/>
</dbReference>
<reference evidence="10 11" key="2">
    <citation type="submission" date="2020-08" db="EMBL/GenBank/DDBJ databases">
        <title>Sequencing the genomes of 1000 actinobacteria strains.</title>
        <authorList>
            <person name="Klenk H.-P."/>
        </authorList>
    </citation>
    <scope>NUCLEOTIDE SEQUENCE [LARGE SCALE GENOMIC DNA]</scope>
    <source>
        <strain evidence="10 11">DSM 40084</strain>
    </source>
</reference>
<dbReference type="Gene3D" id="3.90.180.10">
    <property type="entry name" value="Medium-chain alcohol dehydrogenases, catalytic domain"/>
    <property type="match status" value="1"/>
</dbReference>
<evidence type="ECO:0000259" key="8">
    <source>
        <dbReference type="SMART" id="SM00829"/>
    </source>
</evidence>
<dbReference type="SUPFAM" id="SSF51735">
    <property type="entry name" value="NAD(P)-binding Rossmann-fold domains"/>
    <property type="match status" value="1"/>
</dbReference>
<evidence type="ECO:0000256" key="4">
    <source>
        <dbReference type="ARBA" id="ARBA00023002"/>
    </source>
</evidence>
<evidence type="ECO:0000256" key="6">
    <source>
        <dbReference type="ARBA" id="ARBA00048262"/>
    </source>
</evidence>
<dbReference type="EMBL" id="JACHNE010000001">
    <property type="protein sequence ID" value="MBB5794820.1"/>
    <property type="molecule type" value="Genomic_DNA"/>
</dbReference>
<protein>
    <recommendedName>
        <fullName evidence="5">alcohol dehydrogenase (NADP(+))</fullName>
        <ecNumber evidence="5">1.1.1.2</ecNumber>
    </recommendedName>
</protein>
<evidence type="ECO:0000313" key="10">
    <source>
        <dbReference type="EMBL" id="MBB5794820.1"/>
    </source>
</evidence>
<dbReference type="InterPro" id="IPR036291">
    <property type="entry name" value="NAD(P)-bd_dom_sf"/>
</dbReference>
<dbReference type="Pfam" id="PF00107">
    <property type="entry name" value="ADH_zinc_N"/>
    <property type="match status" value="1"/>
</dbReference>
<evidence type="ECO:0000256" key="3">
    <source>
        <dbReference type="ARBA" id="ARBA00022833"/>
    </source>
</evidence>
<dbReference type="Pfam" id="PF08240">
    <property type="entry name" value="ADH_N"/>
    <property type="match status" value="1"/>
</dbReference>
<comment type="similarity">
    <text evidence="7">Belongs to the zinc-containing alcohol dehydrogenase family.</text>
</comment>
<dbReference type="SUPFAM" id="SSF50129">
    <property type="entry name" value="GroES-like"/>
    <property type="match status" value="1"/>
</dbReference>
<evidence type="ECO:0000256" key="7">
    <source>
        <dbReference type="RuleBase" id="RU361277"/>
    </source>
</evidence>
<keyword evidence="11" id="KW-1185">Reference proteome</keyword>
<evidence type="ECO:0000256" key="5">
    <source>
        <dbReference type="ARBA" id="ARBA00024074"/>
    </source>
</evidence>
<reference evidence="9" key="1">
    <citation type="journal article" date="2015" name="PLoS ONE">
        <title>Lincosamide synthetase-a unique condensation system combining elements of nonribosomal peptide synthetase and mycothiol metabolism.</title>
        <authorList>
            <person name="Janata J."/>
            <person name="Kadlcik S."/>
            <person name="Koberska M."/>
            <person name="Ulanova D."/>
            <person name="Kamenik Z."/>
            <person name="Novak P."/>
            <person name="Kopecky J."/>
            <person name="Novotna J."/>
            <person name="Radojevic B."/>
            <person name="Plhackova K."/>
            <person name="Gazak R."/>
            <person name="Najmanova L."/>
        </authorList>
    </citation>
    <scope>NUCLEOTIDE SEQUENCE</scope>
    <source>
        <strain evidence="9">ATCC 15084</strain>
    </source>
</reference>
<accession>E9JEU1</accession>
<dbReference type="AlphaFoldDB" id="E9JEU1"/>
<dbReference type="SMART" id="SM00829">
    <property type="entry name" value="PKS_ER"/>
    <property type="match status" value="1"/>
</dbReference>
<sequence length="351" mass="36620">MATVPALAAAAPGAELEPTSIRLRPVGDHDVLIQIAYVGICHSDIHQVREEWGAASFPMVPGHEIAGVVTQAGSGVKRFSVGDRVGVGCFVDSCRSCVHCRRGEEQFCEQGMTSTYNAVGRDGLPNYGGYSTHIVVDENYVLAIPDSLALDEAAPLLCAGITMYAPLVRWGAGPGTRVAVVGLGGLGHLGVKFARAMGAEVTVLSRGSRKQRGALRLGADHFRATEKPAVFEELSGAFDLVLSTVSASLELDSYLGLLTVGGTLVHVGVPPGPSSLSVAALVDGRKNLSGSFIGGTGETQAMLDFCAVHGIGAEVEVIDAKQANDAYARVVDGDVRYRFVIDVTTLGRADS</sequence>
<comment type="cofactor">
    <cofactor evidence="1 7">
        <name>Zn(2+)</name>
        <dbReference type="ChEBI" id="CHEBI:29105"/>
    </cofactor>
</comment>
<evidence type="ECO:0000313" key="9">
    <source>
        <dbReference type="EMBL" id="ADB92579.1"/>
    </source>
</evidence>
<dbReference type="InterPro" id="IPR013149">
    <property type="entry name" value="ADH-like_C"/>
</dbReference>
<dbReference type="InterPro" id="IPR047109">
    <property type="entry name" value="CAD-like"/>
</dbReference>
<dbReference type="CDD" id="cd05283">
    <property type="entry name" value="CAD1"/>
    <property type="match status" value="1"/>
</dbReference>
<proteinExistence type="inferred from homology"/>